<dbReference type="Gene3D" id="2.130.10.10">
    <property type="entry name" value="YVTN repeat-like/Quinoprotein amine dehydrogenase"/>
    <property type="match status" value="1"/>
</dbReference>
<feature type="chain" id="PRO_5038344180" evidence="1">
    <location>
        <begin position="26"/>
        <end position="297"/>
    </location>
</feature>
<dbReference type="RefSeq" id="WP_244820126.1">
    <property type="nucleotide sequence ID" value="NZ_CP112998.1"/>
</dbReference>
<accession>A0A9E8SNV1</accession>
<dbReference type="SUPFAM" id="SSF82171">
    <property type="entry name" value="DPP6 N-terminal domain-like"/>
    <property type="match status" value="1"/>
</dbReference>
<keyword evidence="3" id="KW-1185">Reference proteome</keyword>
<evidence type="ECO:0000313" key="3">
    <source>
        <dbReference type="Proteomes" id="UP001164653"/>
    </source>
</evidence>
<evidence type="ECO:0000313" key="2">
    <source>
        <dbReference type="EMBL" id="WAC14759.1"/>
    </source>
</evidence>
<feature type="signal peptide" evidence="1">
    <location>
        <begin position="1"/>
        <end position="25"/>
    </location>
</feature>
<dbReference type="Pfam" id="PF20138">
    <property type="entry name" value="DUF6528"/>
    <property type="match status" value="1"/>
</dbReference>
<dbReference type="Proteomes" id="UP001164653">
    <property type="component" value="Chromosome"/>
</dbReference>
<sequence length="297" mass="33733">MKKLFLIPVVSFLLSTFCAPFSGNAQTIPLKSFLVCGDSQVLIVDYNQSKDSIPAVIWSWDARQAVDIPESYRTTKFKTMDDCKAIANGKKVLLSSSSGAIAIVDIATKKVGFYAEVPNAHSIALLPDNKLVAAASTATTGNKIVLFDMTKGNEPVFTDTLYSAHGTVWDDTRKRLYTLGYEVLREYKISGNRLDLTRHWKIPGIGGHELLMSPNNNQLFVTEHHGAWIFDLQSQKFEKIKDFPDRENIKSLGLDQSSQYIYTYPEESWWTFHVNFKNPARRMAFPDLHVYKARWFY</sequence>
<dbReference type="KEGG" id="dpf:ON006_12510"/>
<dbReference type="EMBL" id="CP112998">
    <property type="protein sequence ID" value="WAC14759.1"/>
    <property type="molecule type" value="Genomic_DNA"/>
</dbReference>
<name>A0A9E8SNV1_9BACT</name>
<dbReference type="InterPro" id="IPR045383">
    <property type="entry name" value="DUF6528"/>
</dbReference>
<protein>
    <submittedName>
        <fullName evidence="2">DUF6528 family protein</fullName>
    </submittedName>
</protein>
<keyword evidence="1" id="KW-0732">Signal</keyword>
<dbReference type="AlphaFoldDB" id="A0A9E8SNV1"/>
<organism evidence="2 3">
    <name type="scientific">Dyadobacter pollutisoli</name>
    <dbReference type="NCBI Taxonomy" id="2910158"/>
    <lineage>
        <taxon>Bacteria</taxon>
        <taxon>Pseudomonadati</taxon>
        <taxon>Bacteroidota</taxon>
        <taxon>Cytophagia</taxon>
        <taxon>Cytophagales</taxon>
        <taxon>Spirosomataceae</taxon>
        <taxon>Dyadobacter</taxon>
    </lineage>
</organism>
<gene>
    <name evidence="2" type="ORF">ON006_12510</name>
</gene>
<proteinExistence type="predicted"/>
<dbReference type="InterPro" id="IPR015943">
    <property type="entry name" value="WD40/YVTN_repeat-like_dom_sf"/>
</dbReference>
<reference evidence="2" key="1">
    <citation type="submission" date="2022-11" db="EMBL/GenBank/DDBJ databases">
        <title>Dyadobacter pollutisoli sp. nov., isolated from plastic dumped soil.</title>
        <authorList>
            <person name="Kim J.M."/>
            <person name="Kim K.R."/>
            <person name="Lee J.K."/>
            <person name="Hao L."/>
            <person name="Jeon C.O."/>
        </authorList>
    </citation>
    <scope>NUCLEOTIDE SEQUENCE</scope>
    <source>
        <strain evidence="2">U1</strain>
    </source>
</reference>
<evidence type="ECO:0000256" key="1">
    <source>
        <dbReference type="SAM" id="SignalP"/>
    </source>
</evidence>